<dbReference type="SUPFAM" id="SSF51230">
    <property type="entry name" value="Single hybrid motif"/>
    <property type="match status" value="1"/>
</dbReference>
<dbReference type="FunFam" id="2.40.50.100:FF:000010">
    <property type="entry name" value="Acetyltransferase component of pyruvate dehydrogenase complex"/>
    <property type="match status" value="1"/>
</dbReference>
<gene>
    <name evidence="11" type="primary">pdhC</name>
    <name evidence="11" type="ORF">DB44_DE00250</name>
</gene>
<evidence type="ECO:0000256" key="7">
    <source>
        <dbReference type="ARBA" id="ARBA00048370"/>
    </source>
</evidence>
<evidence type="ECO:0000256" key="5">
    <source>
        <dbReference type="ARBA" id="ARBA00023315"/>
    </source>
</evidence>
<dbReference type="NCBIfam" id="TIGR01349">
    <property type="entry name" value="PDHac_trf_mito"/>
    <property type="match status" value="1"/>
</dbReference>
<dbReference type="SUPFAM" id="SSF47005">
    <property type="entry name" value="Peripheral subunit-binding domain of 2-oxo acid dehydrogenase complex"/>
    <property type="match status" value="1"/>
</dbReference>
<evidence type="ECO:0000256" key="1">
    <source>
        <dbReference type="ARBA" id="ARBA00007317"/>
    </source>
</evidence>
<evidence type="ECO:0000256" key="6">
    <source>
        <dbReference type="ARBA" id="ARBA00025211"/>
    </source>
</evidence>
<dbReference type="Gene3D" id="4.10.320.10">
    <property type="entry name" value="E3-binding domain"/>
    <property type="match status" value="1"/>
</dbReference>
<dbReference type="Gene3D" id="3.30.559.10">
    <property type="entry name" value="Chloramphenicol acetyltransferase-like domain"/>
    <property type="match status" value="1"/>
</dbReference>
<dbReference type="InterPro" id="IPR011053">
    <property type="entry name" value="Single_hybrid_motif"/>
</dbReference>
<comment type="subunit">
    <text evidence="2">Forms a 24-polypeptide structural core with octahedral symmetry.</text>
</comment>
<keyword evidence="3 8" id="KW-0808">Transferase</keyword>
<dbReference type="EC" id="2.3.1.12" evidence="8"/>
<protein>
    <recommendedName>
        <fullName evidence="8">Acetyltransferase component of pyruvate dehydrogenase complex</fullName>
        <ecNumber evidence="8">2.3.1.12</ecNumber>
    </recommendedName>
</protein>
<keyword evidence="5 8" id="KW-0012">Acyltransferase</keyword>
<dbReference type="InterPro" id="IPR004167">
    <property type="entry name" value="PSBD"/>
</dbReference>
<accession>A0A0C1H1X9</accession>
<dbReference type="Pfam" id="PF02817">
    <property type="entry name" value="E3_binding"/>
    <property type="match status" value="1"/>
</dbReference>
<dbReference type="SUPFAM" id="SSF52777">
    <property type="entry name" value="CoA-dependent acyltransferases"/>
    <property type="match status" value="1"/>
</dbReference>
<reference evidence="11 12" key="1">
    <citation type="journal article" date="2014" name="Mol. Biol. Evol.">
        <title>Massive expansion of Ubiquitination-related gene families within the Chlamydiae.</title>
        <authorList>
            <person name="Domman D."/>
            <person name="Collingro A."/>
            <person name="Lagkouvardos I."/>
            <person name="Gehre L."/>
            <person name="Weinmaier T."/>
            <person name="Rattei T."/>
            <person name="Subtil A."/>
            <person name="Horn M."/>
        </authorList>
    </citation>
    <scope>NUCLEOTIDE SEQUENCE [LARGE SCALE GENOMIC DNA]</scope>
    <source>
        <strain evidence="11 12">EI2</strain>
    </source>
</reference>
<evidence type="ECO:0000259" key="10">
    <source>
        <dbReference type="PROSITE" id="PS51826"/>
    </source>
</evidence>
<evidence type="ECO:0000256" key="4">
    <source>
        <dbReference type="ARBA" id="ARBA00022823"/>
    </source>
</evidence>
<evidence type="ECO:0000256" key="2">
    <source>
        <dbReference type="ARBA" id="ARBA00011484"/>
    </source>
</evidence>
<comment type="function">
    <text evidence="6">The pyruvate dehydrogenase complex catalyzes the overall conversion of pyruvate to acetyl-CoA and CO(2). It contains multiple copies of three enzymatic components: pyruvate dehydrogenase (E1), dihydrolipoamide acetyltransferase (E2) and lipoamide dehydrogenase (E3).</text>
</comment>
<dbReference type="PATRIC" id="fig|362787.3.peg.1268"/>
<evidence type="ECO:0000313" key="11">
    <source>
        <dbReference type="EMBL" id="KIC71699.1"/>
    </source>
</evidence>
<dbReference type="PROSITE" id="PS50968">
    <property type="entry name" value="BIOTINYL_LIPOYL"/>
    <property type="match status" value="1"/>
</dbReference>
<comment type="caution">
    <text evidence="11">The sequence shown here is derived from an EMBL/GenBank/DDBJ whole genome shotgun (WGS) entry which is preliminary data.</text>
</comment>
<dbReference type="Pfam" id="PF00364">
    <property type="entry name" value="Biotin_lipoyl"/>
    <property type="match status" value="1"/>
</dbReference>
<dbReference type="InterPro" id="IPR045257">
    <property type="entry name" value="E2/Pdx1"/>
</dbReference>
<dbReference type="GO" id="GO:0045254">
    <property type="term" value="C:pyruvate dehydrogenase complex"/>
    <property type="evidence" value="ECO:0007669"/>
    <property type="project" value="UniProtKB-UniRule"/>
</dbReference>
<evidence type="ECO:0000259" key="9">
    <source>
        <dbReference type="PROSITE" id="PS50968"/>
    </source>
</evidence>
<dbReference type="AlphaFoldDB" id="A0A0C1H1X9"/>
<dbReference type="InterPro" id="IPR023213">
    <property type="entry name" value="CAT-like_dom_sf"/>
</dbReference>
<dbReference type="EMBL" id="JSAN01000077">
    <property type="protein sequence ID" value="KIC71699.1"/>
    <property type="molecule type" value="Genomic_DNA"/>
</dbReference>
<feature type="domain" description="Lipoyl-binding" evidence="9">
    <location>
        <begin position="2"/>
        <end position="77"/>
    </location>
</feature>
<dbReference type="InterPro" id="IPR036625">
    <property type="entry name" value="E3-bd_dom_sf"/>
</dbReference>
<keyword evidence="11" id="KW-0670">Pyruvate</keyword>
<dbReference type="GO" id="GO:0004742">
    <property type="term" value="F:dihydrolipoyllysine-residue acetyltransferase activity"/>
    <property type="evidence" value="ECO:0007669"/>
    <property type="project" value="UniProtKB-UniRule"/>
</dbReference>
<dbReference type="RefSeq" id="WP_039358733.1">
    <property type="nucleotide sequence ID" value="NZ_JSAN01000077.1"/>
</dbReference>
<dbReference type="Gene3D" id="2.40.50.100">
    <property type="match status" value="1"/>
</dbReference>
<comment type="catalytic activity">
    <reaction evidence="7 8">
        <text>N(6)-[(R)-dihydrolipoyl]-L-lysyl-[protein] + acetyl-CoA = N(6)-[(R)-S(8)-acetyldihydrolipoyl]-L-lysyl-[protein] + CoA</text>
        <dbReference type="Rhea" id="RHEA:17017"/>
        <dbReference type="Rhea" id="RHEA-COMP:10475"/>
        <dbReference type="Rhea" id="RHEA-COMP:10478"/>
        <dbReference type="ChEBI" id="CHEBI:57287"/>
        <dbReference type="ChEBI" id="CHEBI:57288"/>
        <dbReference type="ChEBI" id="CHEBI:83100"/>
        <dbReference type="ChEBI" id="CHEBI:83111"/>
        <dbReference type="EC" id="2.3.1.12"/>
    </reaction>
</comment>
<feature type="domain" description="Peripheral subunit-binding (PSBD)" evidence="10">
    <location>
        <begin position="152"/>
        <end position="189"/>
    </location>
</feature>
<dbReference type="GO" id="GO:0006086">
    <property type="term" value="P:pyruvate decarboxylation to acetyl-CoA"/>
    <property type="evidence" value="ECO:0007669"/>
    <property type="project" value="InterPro"/>
</dbReference>
<dbReference type="PANTHER" id="PTHR23151">
    <property type="entry name" value="DIHYDROLIPOAMIDE ACETYL/SUCCINYL-TRANSFERASE-RELATED"/>
    <property type="match status" value="1"/>
</dbReference>
<evidence type="ECO:0000256" key="8">
    <source>
        <dbReference type="RuleBase" id="RU361137"/>
    </source>
</evidence>
<dbReference type="PANTHER" id="PTHR23151:SF90">
    <property type="entry name" value="DIHYDROLIPOYLLYSINE-RESIDUE ACETYLTRANSFERASE COMPONENT OF PYRUVATE DEHYDROGENASE COMPLEX, MITOCHONDRIAL-RELATED"/>
    <property type="match status" value="1"/>
</dbReference>
<dbReference type="Proteomes" id="UP000031465">
    <property type="component" value="Unassembled WGS sequence"/>
</dbReference>
<dbReference type="CDD" id="cd06849">
    <property type="entry name" value="lipoyl_domain"/>
    <property type="match status" value="1"/>
</dbReference>
<sequence>MPFTLTMPKLSPTMEEGTLIKWHKKIGDSIQAGDLLIEVATDKATVEYNAIDDGWLRQILIQEGKDAAVNQAIAILTVDQNESLEGYQADGVKEKALQLSSNSIEMPELNYKEKKEPKSKTTAFQQPVFVPEPALENYTFEFPIERGDKKLLASPLAKKLAKEKGLDLTTVKGTGPQQRIISRDLDKAQAAGVVNFGHRETPQLPPGSYEELSLTPMRKIIGQRLQESKSFIPHFYVTLTIDASPLTQIREQLKNNQVKVSINDFIVRACALALRQNPGLNCGFNSANQSIIQFKTIDIAVAVSLEEGLITPIIRHADFKNLGELSVEMRVLTQKAREGKLEPQEYKGGSFTISNLGMFGVSEFQAILNPPQAAILAVSGILDVPVIQNNMVIPGKTMNLTLSVDHRVIDGVAAAKFLQSLKQLLENPAGLLL</sequence>
<keyword evidence="4 8" id="KW-0450">Lipoyl</keyword>
<dbReference type="InterPro" id="IPR006257">
    <property type="entry name" value="LAT1"/>
</dbReference>
<comment type="similarity">
    <text evidence="1 8">Belongs to the 2-oxoacid dehydrogenase family.</text>
</comment>
<comment type="cofactor">
    <cofactor evidence="8">
        <name>(R)-lipoate</name>
        <dbReference type="ChEBI" id="CHEBI:83088"/>
    </cofactor>
    <text evidence="8">Binds 1 lipoyl cofactor covalently.</text>
</comment>
<name>A0A0C1H1X9_9BACT</name>
<evidence type="ECO:0000256" key="3">
    <source>
        <dbReference type="ARBA" id="ARBA00022679"/>
    </source>
</evidence>
<evidence type="ECO:0000313" key="12">
    <source>
        <dbReference type="Proteomes" id="UP000031465"/>
    </source>
</evidence>
<dbReference type="PROSITE" id="PS51826">
    <property type="entry name" value="PSBD"/>
    <property type="match status" value="1"/>
</dbReference>
<dbReference type="InterPro" id="IPR000089">
    <property type="entry name" value="Biotin_lipoyl"/>
</dbReference>
<dbReference type="Pfam" id="PF00198">
    <property type="entry name" value="2-oxoacid_dh"/>
    <property type="match status" value="1"/>
</dbReference>
<organism evidence="11 12">
    <name type="scientific">Candidatus Protochlamydia amoebophila</name>
    <dbReference type="NCBI Taxonomy" id="362787"/>
    <lineage>
        <taxon>Bacteria</taxon>
        <taxon>Pseudomonadati</taxon>
        <taxon>Chlamydiota</taxon>
        <taxon>Chlamydiia</taxon>
        <taxon>Parachlamydiales</taxon>
        <taxon>Parachlamydiaceae</taxon>
        <taxon>Candidatus Protochlamydia</taxon>
    </lineage>
</organism>
<proteinExistence type="inferred from homology"/>
<dbReference type="InterPro" id="IPR001078">
    <property type="entry name" value="2-oxoacid_DH_actylTfrase"/>
</dbReference>